<dbReference type="EMBL" id="LS974621">
    <property type="protein sequence ID" value="CAG7875265.1"/>
    <property type="molecule type" value="Genomic_DNA"/>
</dbReference>
<evidence type="ECO:0000313" key="1">
    <source>
        <dbReference type="EMBL" id="CAG7875265.1"/>
    </source>
</evidence>
<organism evidence="1 2">
    <name type="scientific">Brassica campestris</name>
    <name type="common">Field mustard</name>
    <dbReference type="NCBI Taxonomy" id="3711"/>
    <lineage>
        <taxon>Eukaryota</taxon>
        <taxon>Viridiplantae</taxon>
        <taxon>Streptophyta</taxon>
        <taxon>Embryophyta</taxon>
        <taxon>Tracheophyta</taxon>
        <taxon>Spermatophyta</taxon>
        <taxon>Magnoliopsida</taxon>
        <taxon>eudicotyledons</taxon>
        <taxon>Gunneridae</taxon>
        <taxon>Pentapetalae</taxon>
        <taxon>rosids</taxon>
        <taxon>malvids</taxon>
        <taxon>Brassicales</taxon>
        <taxon>Brassicaceae</taxon>
        <taxon>Brassiceae</taxon>
        <taxon>Brassica</taxon>
    </lineage>
</organism>
<dbReference type="Proteomes" id="UP000694005">
    <property type="component" value="Chromosome A05"/>
</dbReference>
<evidence type="ECO:0000313" key="2">
    <source>
        <dbReference type="Proteomes" id="UP000694005"/>
    </source>
</evidence>
<accession>A0A8D9GAG3</accession>
<protein>
    <submittedName>
        <fullName evidence="1">Uncharacterized protein</fullName>
    </submittedName>
</protein>
<gene>
    <name evidence="1" type="ORF">BRAPAZ1V2_A05P17860.2</name>
</gene>
<proteinExistence type="predicted"/>
<sequence length="33" mass="3734">MVLLKNTDKTAITDFMKEDTFSPLSTTVGRIFL</sequence>
<dbReference type="AlphaFoldDB" id="A0A8D9GAG3"/>
<dbReference type="Gramene" id="A05p17860.2_BraZ1">
    <property type="protein sequence ID" value="A05p17860.2_BraZ1.CDS.1"/>
    <property type="gene ID" value="A05g17860.2_BraZ1"/>
</dbReference>
<reference evidence="1 2" key="1">
    <citation type="submission" date="2021-07" db="EMBL/GenBank/DDBJ databases">
        <authorList>
            <consortium name="Genoscope - CEA"/>
            <person name="William W."/>
        </authorList>
    </citation>
    <scope>NUCLEOTIDE SEQUENCE [LARGE SCALE GENOMIC DNA]</scope>
</reference>
<name>A0A8D9GAG3_BRACM</name>